<dbReference type="GO" id="GO:0005975">
    <property type="term" value="P:carbohydrate metabolic process"/>
    <property type="evidence" value="ECO:0007669"/>
    <property type="project" value="InterPro"/>
</dbReference>
<dbReference type="InterPro" id="IPR017853">
    <property type="entry name" value="GH"/>
</dbReference>
<dbReference type="InterPro" id="IPR002044">
    <property type="entry name" value="CBM20"/>
</dbReference>
<dbReference type="InterPro" id="IPR013783">
    <property type="entry name" value="Ig-like_fold"/>
</dbReference>
<evidence type="ECO:0000256" key="3">
    <source>
        <dbReference type="ARBA" id="ARBA00005684"/>
    </source>
</evidence>
<dbReference type="SUPFAM" id="SSF51445">
    <property type="entry name" value="(Trans)glycosidases"/>
    <property type="match status" value="1"/>
</dbReference>
<evidence type="ECO:0000313" key="13">
    <source>
        <dbReference type="EMBL" id="HJD52113.1"/>
    </source>
</evidence>
<dbReference type="EMBL" id="DWUP01000002">
    <property type="protein sequence ID" value="HJD52113.1"/>
    <property type="molecule type" value="Genomic_DNA"/>
</dbReference>
<proteinExistence type="inferred from homology"/>
<dbReference type="Pfam" id="PF02446">
    <property type="entry name" value="Glyco_hydro_77"/>
    <property type="match status" value="1"/>
</dbReference>
<dbReference type="AlphaFoldDB" id="A0A9D2UGW9"/>
<dbReference type="GO" id="GO:0005737">
    <property type="term" value="C:cytoplasm"/>
    <property type="evidence" value="ECO:0007669"/>
    <property type="project" value="UniProtKB-SubCell"/>
</dbReference>
<name>A0A9D2UGW9_9BACT</name>
<comment type="subcellular location">
    <subcellularLocation>
        <location evidence="2">Cytoplasm</location>
    </subcellularLocation>
</comment>
<dbReference type="PANTHER" id="PTHR32518:SF3">
    <property type="entry name" value="4-ALPHA-GLUCANOTRANSFERASE"/>
    <property type="match status" value="1"/>
</dbReference>
<dbReference type="InterPro" id="IPR013784">
    <property type="entry name" value="Carb-bd-like_fold"/>
</dbReference>
<evidence type="ECO:0000256" key="7">
    <source>
        <dbReference type="ARBA" id="ARBA00022676"/>
    </source>
</evidence>
<evidence type="ECO:0000313" key="14">
    <source>
        <dbReference type="Proteomes" id="UP000787625"/>
    </source>
</evidence>
<dbReference type="Pfam" id="PF00686">
    <property type="entry name" value="CBM_20"/>
    <property type="match status" value="1"/>
</dbReference>
<protein>
    <recommendedName>
        <fullName evidence="5">4-alpha-glucanotransferase</fullName>
        <ecNumber evidence="4">2.4.1.25</ecNumber>
    </recommendedName>
    <alternativeName>
        <fullName evidence="10">Amylomaltase</fullName>
    </alternativeName>
    <alternativeName>
        <fullName evidence="11">Disproportionating enzyme</fullName>
    </alternativeName>
</protein>
<dbReference type="PANTHER" id="PTHR32518">
    <property type="match status" value="1"/>
</dbReference>
<comment type="similarity">
    <text evidence="3">Belongs to the disproportionating enzyme family.</text>
</comment>
<evidence type="ECO:0000256" key="6">
    <source>
        <dbReference type="ARBA" id="ARBA00022490"/>
    </source>
</evidence>
<dbReference type="EC" id="2.4.1.25" evidence="4"/>
<feature type="domain" description="CBM20" evidence="12">
    <location>
        <begin position="118"/>
        <end position="225"/>
    </location>
</feature>
<evidence type="ECO:0000256" key="5">
    <source>
        <dbReference type="ARBA" id="ARBA00020295"/>
    </source>
</evidence>
<keyword evidence="6" id="KW-0963">Cytoplasm</keyword>
<sequence>MKVIFSIEYRTRWGEDLRVCVSDGHDDLYVIPLQTKDGVRWRGEFYTNDLSRRITYFYSVFYHGMKTRQEFSWRPRVLKTDSPTDVFVANDAWRDLPSDFPFYSSAFSSFEVPCAPILQEPMRSVLQLKVNFPHNIGRLAVVGNLDYLGNWNPSAAIPLTLDNFSEWYVNLDASQLSFPFEYKFVLQSPDGKVFWEQNPNRVVSDCGLSEGMTLSLSDQFVDFGLPKERYAGVSIPLFALKSASSCGIGDFSDLCKMVDWAVNTGMKFVQILPINDTTATKTWHDSYPYSAVSVFALNPIYIDIVRAGRLDDELLMSQFEQCRSDLNALPQVDYEAVLSFKLDYMHRLFEQDYDAVVANPSFVAYCRDNASWLRPYAAFCTLRDKFKTPDFMQWGEYSAYHDSVYEELMSSDRHIVTFYAYLQWVAGSQMSDASAYARAHGVVIKGDIPIGVSRCSADVWVEPALFNLDGQAGAPPDAFAADGQNWGFPTYNWDLMAEDGYSWWCKRFEVMARYFDAYRIDHILGFFRIWEIPVDAVSGIMGHFTPALPLSAGELRSRGFDFDPALHSVPYITDAVLMSVFGHKAGIIRETYLDEASMHGKYTLRESVSTAAKVMRLDGVEIEVKRGLLKLLSNVLFIEDTRSPGMYHPRIAVQDAPVYDLLLDDDEKRTFDAIYEDFYYVRHNDFWRESAMRKLPPLIMSSPMLACAEDLGMIPACVPDVLDALHILSLEVQRMPKIYGREFGEPADYPYYSVCTTSTHDTSTLRGWWQEDAVRTGRYYNNYLHFWGEAPRNATTDICRIIVAKHLESPSMLCILPYQDWMSISELRSRNVAAERINDPADGNHYWRYRMNMTLDDLLAASSLNDEIRGMISASGRISH</sequence>
<evidence type="ECO:0000256" key="4">
    <source>
        <dbReference type="ARBA" id="ARBA00012560"/>
    </source>
</evidence>
<keyword evidence="8 13" id="KW-0808">Transferase</keyword>
<dbReference type="Proteomes" id="UP000787625">
    <property type="component" value="Unassembled WGS sequence"/>
</dbReference>
<evidence type="ECO:0000256" key="2">
    <source>
        <dbReference type="ARBA" id="ARBA00004496"/>
    </source>
</evidence>
<dbReference type="Gene3D" id="2.60.40.10">
    <property type="entry name" value="Immunoglobulins"/>
    <property type="match status" value="1"/>
</dbReference>
<accession>A0A9D2UGW9</accession>
<evidence type="ECO:0000256" key="9">
    <source>
        <dbReference type="ARBA" id="ARBA00023277"/>
    </source>
</evidence>
<evidence type="ECO:0000256" key="11">
    <source>
        <dbReference type="ARBA" id="ARBA00031501"/>
    </source>
</evidence>
<gene>
    <name evidence="13" type="ORF">IAA93_00075</name>
</gene>
<reference evidence="13" key="1">
    <citation type="journal article" date="2021" name="PeerJ">
        <title>Extensive microbial diversity within the chicken gut microbiome revealed by metagenomics and culture.</title>
        <authorList>
            <person name="Gilroy R."/>
            <person name="Ravi A."/>
            <person name="Getino M."/>
            <person name="Pursley I."/>
            <person name="Horton D.L."/>
            <person name="Alikhan N.F."/>
            <person name="Baker D."/>
            <person name="Gharbi K."/>
            <person name="Hall N."/>
            <person name="Watson M."/>
            <person name="Adriaenssens E.M."/>
            <person name="Foster-Nyarko E."/>
            <person name="Jarju S."/>
            <person name="Secka A."/>
            <person name="Antonio M."/>
            <person name="Oren A."/>
            <person name="Chaudhuri R.R."/>
            <person name="La Ragione R."/>
            <person name="Hildebrand F."/>
            <person name="Pallen M.J."/>
        </authorList>
    </citation>
    <scope>NUCLEOTIDE SEQUENCE</scope>
    <source>
        <strain evidence="13">MalCec1-1739</strain>
    </source>
</reference>
<comment type="catalytic activity">
    <reaction evidence="1">
        <text>Transfers a segment of a (1-&gt;4)-alpha-D-glucan to a new position in an acceptor, which may be glucose or a (1-&gt;4)-alpha-D-glucan.</text>
        <dbReference type="EC" id="2.4.1.25"/>
    </reaction>
</comment>
<keyword evidence="7 13" id="KW-0328">Glycosyltransferase</keyword>
<organism evidence="13 14">
    <name type="scientific">Candidatus Avibacteroides avistercoris</name>
    <dbReference type="NCBI Taxonomy" id="2840690"/>
    <lineage>
        <taxon>Bacteria</taxon>
        <taxon>Pseudomonadati</taxon>
        <taxon>Bacteroidota</taxon>
        <taxon>Bacteroidia</taxon>
        <taxon>Bacteroidales</taxon>
        <taxon>Bacteroidaceae</taxon>
        <taxon>Bacteroidaceae incertae sedis</taxon>
        <taxon>Candidatus Avibacteroides</taxon>
    </lineage>
</organism>
<evidence type="ECO:0000256" key="10">
    <source>
        <dbReference type="ARBA" id="ARBA00031423"/>
    </source>
</evidence>
<evidence type="ECO:0000256" key="8">
    <source>
        <dbReference type="ARBA" id="ARBA00022679"/>
    </source>
</evidence>
<dbReference type="GO" id="GO:0004134">
    <property type="term" value="F:4-alpha-glucanotransferase activity"/>
    <property type="evidence" value="ECO:0007669"/>
    <property type="project" value="UniProtKB-EC"/>
</dbReference>
<reference evidence="13" key="2">
    <citation type="submission" date="2021-04" db="EMBL/GenBank/DDBJ databases">
        <authorList>
            <person name="Gilroy R."/>
        </authorList>
    </citation>
    <scope>NUCLEOTIDE SEQUENCE</scope>
    <source>
        <strain evidence="13">MalCec1-1739</strain>
    </source>
</reference>
<dbReference type="SMART" id="SM01065">
    <property type="entry name" value="CBM_2"/>
    <property type="match status" value="1"/>
</dbReference>
<dbReference type="SUPFAM" id="SSF49452">
    <property type="entry name" value="Starch-binding domain-like"/>
    <property type="match status" value="1"/>
</dbReference>
<dbReference type="PROSITE" id="PS51166">
    <property type="entry name" value="CBM20"/>
    <property type="match status" value="1"/>
</dbReference>
<dbReference type="Gene3D" id="3.20.20.80">
    <property type="entry name" value="Glycosidases"/>
    <property type="match status" value="2"/>
</dbReference>
<dbReference type="GO" id="GO:2001070">
    <property type="term" value="F:starch binding"/>
    <property type="evidence" value="ECO:0007669"/>
    <property type="project" value="InterPro"/>
</dbReference>
<evidence type="ECO:0000259" key="12">
    <source>
        <dbReference type="PROSITE" id="PS51166"/>
    </source>
</evidence>
<comment type="caution">
    <text evidence="13">The sequence shown here is derived from an EMBL/GenBank/DDBJ whole genome shotgun (WGS) entry which is preliminary data.</text>
</comment>
<dbReference type="InterPro" id="IPR003385">
    <property type="entry name" value="Glyco_hydro_77"/>
</dbReference>
<evidence type="ECO:0000256" key="1">
    <source>
        <dbReference type="ARBA" id="ARBA00000439"/>
    </source>
</evidence>
<keyword evidence="9" id="KW-0119">Carbohydrate metabolism</keyword>